<proteinExistence type="predicted"/>
<accession>A0A6N2LWQ2</accession>
<protein>
    <submittedName>
        <fullName evidence="2">Uncharacterized protein</fullName>
    </submittedName>
</protein>
<gene>
    <name evidence="2" type="ORF">SVIM_LOCUS289117</name>
</gene>
<evidence type="ECO:0000256" key="1">
    <source>
        <dbReference type="SAM" id="MobiDB-lite"/>
    </source>
</evidence>
<sequence length="108" mass="11851">MGICHADSVGDVVPANENHKLRVEENDHIKCRPSNLHGPRLDKLSGRVRCKVSLNLFRENNRGESFSEEGRRDEASPVAPLGRPDSVCTPVINSSDKRGPCLSGSMDE</sequence>
<dbReference type="EMBL" id="CAADRP010001630">
    <property type="protein sequence ID" value="VFU45872.1"/>
    <property type="molecule type" value="Genomic_DNA"/>
</dbReference>
<feature type="region of interest" description="Disordered" evidence="1">
    <location>
        <begin position="61"/>
        <end position="108"/>
    </location>
</feature>
<organism evidence="2">
    <name type="scientific">Salix viminalis</name>
    <name type="common">Common osier</name>
    <name type="synonym">Basket willow</name>
    <dbReference type="NCBI Taxonomy" id="40686"/>
    <lineage>
        <taxon>Eukaryota</taxon>
        <taxon>Viridiplantae</taxon>
        <taxon>Streptophyta</taxon>
        <taxon>Embryophyta</taxon>
        <taxon>Tracheophyta</taxon>
        <taxon>Spermatophyta</taxon>
        <taxon>Magnoliopsida</taxon>
        <taxon>eudicotyledons</taxon>
        <taxon>Gunneridae</taxon>
        <taxon>Pentapetalae</taxon>
        <taxon>rosids</taxon>
        <taxon>fabids</taxon>
        <taxon>Malpighiales</taxon>
        <taxon>Salicaceae</taxon>
        <taxon>Saliceae</taxon>
        <taxon>Salix</taxon>
    </lineage>
</organism>
<name>A0A6N2LWQ2_SALVM</name>
<evidence type="ECO:0000313" key="2">
    <source>
        <dbReference type="EMBL" id="VFU45872.1"/>
    </source>
</evidence>
<dbReference type="AlphaFoldDB" id="A0A6N2LWQ2"/>
<reference evidence="2" key="1">
    <citation type="submission" date="2019-03" db="EMBL/GenBank/DDBJ databases">
        <authorList>
            <person name="Mank J."/>
            <person name="Almeida P."/>
        </authorList>
    </citation>
    <scope>NUCLEOTIDE SEQUENCE</scope>
    <source>
        <strain evidence="2">78183</strain>
    </source>
</reference>